<sequence>MAGPAALSIDDLFVFMLVQSAFAVPRIYARRVLLYGITPGAPHRHLAALRDGRTYSPME</sequence>
<proteinExistence type="predicted"/>
<keyword evidence="2" id="KW-1185">Reference proteome</keyword>
<dbReference type="EMBL" id="POUA01000130">
    <property type="protein sequence ID" value="PZG44003.1"/>
    <property type="molecule type" value="Genomic_DNA"/>
</dbReference>
<comment type="caution">
    <text evidence="1">The sequence shown here is derived from an EMBL/GenBank/DDBJ whole genome shotgun (WGS) entry which is preliminary data.</text>
</comment>
<name>A0A2W2G7K2_9ACTN</name>
<reference evidence="1 2" key="1">
    <citation type="submission" date="2018-01" db="EMBL/GenBank/DDBJ databases">
        <title>Draft genome sequence of Sphaerisporangium sp. 7K107.</title>
        <authorList>
            <person name="Sahin N."/>
            <person name="Saygin H."/>
            <person name="Ay H."/>
        </authorList>
    </citation>
    <scope>NUCLEOTIDE SEQUENCE [LARGE SCALE GENOMIC DNA]</scope>
    <source>
        <strain evidence="1 2">7K107</strain>
    </source>
</reference>
<dbReference type="RefSeq" id="WP_111168568.1">
    <property type="nucleotide sequence ID" value="NZ_POUA01000130.1"/>
</dbReference>
<dbReference type="Proteomes" id="UP000248544">
    <property type="component" value="Unassembled WGS sequence"/>
</dbReference>
<protein>
    <submittedName>
        <fullName evidence="1">Uncharacterized protein</fullName>
    </submittedName>
</protein>
<dbReference type="AlphaFoldDB" id="A0A2W2G7K2"/>
<accession>A0A2W2G7K2</accession>
<evidence type="ECO:0000313" key="1">
    <source>
        <dbReference type="EMBL" id="PZG44003.1"/>
    </source>
</evidence>
<evidence type="ECO:0000313" key="2">
    <source>
        <dbReference type="Proteomes" id="UP000248544"/>
    </source>
</evidence>
<organism evidence="1 2">
    <name type="scientific">Spongiactinospora gelatinilytica</name>
    <dbReference type="NCBI Taxonomy" id="2666298"/>
    <lineage>
        <taxon>Bacteria</taxon>
        <taxon>Bacillati</taxon>
        <taxon>Actinomycetota</taxon>
        <taxon>Actinomycetes</taxon>
        <taxon>Streptosporangiales</taxon>
        <taxon>Streptosporangiaceae</taxon>
        <taxon>Spongiactinospora</taxon>
    </lineage>
</organism>
<gene>
    <name evidence="1" type="ORF">C1I98_17735</name>
</gene>